<dbReference type="EMBL" id="AFUV01000015">
    <property type="protein sequence ID" value="EGV05479.1"/>
    <property type="molecule type" value="Genomic_DNA"/>
</dbReference>
<sequence>MMRNKASWVLFFCDQVQNFNKKRDFTIFLGLFSGIMRPQYWEIYDV</sequence>
<dbReference type="STRING" id="1035188.HMPREF9952_0437"/>
<reference evidence="1 2" key="1">
    <citation type="submission" date="2011-07" db="EMBL/GenBank/DDBJ databases">
        <authorList>
            <person name="Harkins D.M."/>
            <person name="Madupu R."/>
            <person name="Durkin A.S."/>
            <person name="Torralba M."/>
            <person name="Methe B."/>
            <person name="Sutton G.G."/>
            <person name="Nelson K.E."/>
        </authorList>
    </citation>
    <scope>NUCLEOTIDE SEQUENCE [LARGE SCALE GENOMIC DNA]</scope>
    <source>
        <strain evidence="1 2">HK 85</strain>
    </source>
</reference>
<comment type="caution">
    <text evidence="1">The sequence shown here is derived from an EMBL/GenBank/DDBJ whole genome shotgun (WGS) entry which is preliminary data.</text>
</comment>
<evidence type="ECO:0000313" key="1">
    <source>
        <dbReference type="EMBL" id="EGV05479.1"/>
    </source>
</evidence>
<name>F9QAD7_9PAST</name>
<gene>
    <name evidence="1" type="ORF">HMPREF9952_0437</name>
</gene>
<protein>
    <submittedName>
        <fullName evidence="1">Uncharacterized protein</fullName>
    </submittedName>
</protein>
<organism evidence="1 2">
    <name type="scientific">Haemophilus pittmaniae HK 85</name>
    <dbReference type="NCBI Taxonomy" id="1035188"/>
    <lineage>
        <taxon>Bacteria</taxon>
        <taxon>Pseudomonadati</taxon>
        <taxon>Pseudomonadota</taxon>
        <taxon>Gammaproteobacteria</taxon>
        <taxon>Pasteurellales</taxon>
        <taxon>Pasteurellaceae</taxon>
        <taxon>Haemophilus</taxon>
    </lineage>
</organism>
<dbReference type="AlphaFoldDB" id="F9QAD7"/>
<accession>F9QAD7</accession>
<proteinExistence type="predicted"/>
<evidence type="ECO:0000313" key="2">
    <source>
        <dbReference type="Proteomes" id="UP000006235"/>
    </source>
</evidence>
<dbReference type="Proteomes" id="UP000006235">
    <property type="component" value="Unassembled WGS sequence"/>
</dbReference>